<evidence type="ECO:0000256" key="1">
    <source>
        <dbReference type="SAM" id="SignalP"/>
    </source>
</evidence>
<evidence type="ECO:0000313" key="3">
    <source>
        <dbReference type="Proteomes" id="UP000488299"/>
    </source>
</evidence>
<dbReference type="EMBL" id="WELI01000010">
    <property type="protein sequence ID" value="KAB7727575.1"/>
    <property type="molecule type" value="Genomic_DNA"/>
</dbReference>
<reference evidence="2 3" key="1">
    <citation type="submission" date="2019-10" db="EMBL/GenBank/DDBJ databases">
        <title>Rudanella paleaurantiibacter sp. nov., isolated from sludge.</title>
        <authorList>
            <person name="Xu S.Q."/>
        </authorList>
    </citation>
    <scope>NUCLEOTIDE SEQUENCE [LARGE SCALE GENOMIC DNA]</scope>
    <source>
        <strain evidence="2 3">HX-22-17</strain>
    </source>
</reference>
<feature type="chain" id="PRO_5029863428" description="Porin" evidence="1">
    <location>
        <begin position="27"/>
        <end position="557"/>
    </location>
</feature>
<accession>A0A7J5TU94</accession>
<dbReference type="AlphaFoldDB" id="A0A7J5TU94"/>
<comment type="caution">
    <text evidence="2">The sequence shown here is derived from an EMBL/GenBank/DDBJ whole genome shotgun (WGS) entry which is preliminary data.</text>
</comment>
<keyword evidence="3" id="KW-1185">Reference proteome</keyword>
<organism evidence="2 3">
    <name type="scientific">Rudanella paleaurantiibacter</name>
    <dbReference type="NCBI Taxonomy" id="2614655"/>
    <lineage>
        <taxon>Bacteria</taxon>
        <taxon>Pseudomonadati</taxon>
        <taxon>Bacteroidota</taxon>
        <taxon>Cytophagia</taxon>
        <taxon>Cytophagales</taxon>
        <taxon>Cytophagaceae</taxon>
        <taxon>Rudanella</taxon>
    </lineage>
</organism>
<dbReference type="RefSeq" id="WP_152126210.1">
    <property type="nucleotide sequence ID" value="NZ_WELI01000010.1"/>
</dbReference>
<evidence type="ECO:0000313" key="2">
    <source>
        <dbReference type="EMBL" id="KAB7727575.1"/>
    </source>
</evidence>
<name>A0A7J5TU94_9BACT</name>
<protein>
    <recommendedName>
        <fullName evidence="4">Porin</fullName>
    </recommendedName>
</protein>
<sequence>MSSPLRHVLLGILLLGSALFCSPASAQGYWAGSNYKNGLRLYLNKDSTSFIRLLMWSQIWMRWQQQNPGTSISGNNNVPQTWDVGIRRSRILMHGQLTPRILVFWIIGANNQTFNTGGGGLLTGPDGVTDGKRQSVFVHDAWTEFKASRAFSFGAGLLTWSGLSRLSNAATLNFLTLDSPLYGWALLDANDQFARTFGLYAKGEIGKLSYRAVLTKPFTIPEAATGWTTPYTQAQRTGASPMTTLAGRGAGWAAGLTALPNAYNISQYNSRTLNKPLYQLYATYDFFEQESQTLPFMVGSYLGTKKVFNIGGGFMIQPDAMWHRSRISATPTIPAGVSLTAAQTSELQAGRYPAAITGFSSLPENQRIALQTANVDTTVTAMKHFALDSFLELPLGPEGENRSSITAYAAHYWFNYGPNFVRNAGTMNLASAPTQPGSQPQAFNGAGNTYPTWGTGSVFHVQAGYMFPRAWTRSFGQFQPYVSYSRANFERLNQPYNLLEGGLNWLLAGHNAKITVHYRPRPIYSAATNDVPGQEGLGGMRITDRKSEIITQFFIFF</sequence>
<gene>
    <name evidence="2" type="ORF">F5984_21130</name>
</gene>
<dbReference type="Proteomes" id="UP000488299">
    <property type="component" value="Unassembled WGS sequence"/>
</dbReference>
<evidence type="ECO:0008006" key="4">
    <source>
        <dbReference type="Google" id="ProtNLM"/>
    </source>
</evidence>
<keyword evidence="1" id="KW-0732">Signal</keyword>
<feature type="signal peptide" evidence="1">
    <location>
        <begin position="1"/>
        <end position="26"/>
    </location>
</feature>
<proteinExistence type="predicted"/>